<name>A0A7D3QUW1_9VIRU</name>
<keyword evidence="3" id="KW-1185">Reference proteome</keyword>
<dbReference type="Gene3D" id="3.40.960.10">
    <property type="entry name" value="VSR Endonuclease"/>
    <property type="match status" value="1"/>
</dbReference>
<accession>A0A7D3QUW1</accession>
<reference evidence="2 3" key="1">
    <citation type="submission" date="2020-04" db="EMBL/GenBank/DDBJ databases">
        <title>Advantages and limits of metagenomic assembly and binning of a giant virus.</title>
        <authorList>
            <person name="Schulz F."/>
            <person name="Andreani J."/>
            <person name="Francis R."/>
            <person name="Boudjemaa H."/>
            <person name="Bou Khalil J.Y."/>
            <person name="Lee J."/>
            <person name="La Scola B."/>
            <person name="Woyke T."/>
        </authorList>
    </citation>
    <scope>NUCLEOTIDE SEQUENCE [LARGE SCALE GENOMIC DNA]</scope>
    <source>
        <strain evidence="2 3">FV1/VV64</strain>
    </source>
</reference>
<evidence type="ECO:0000313" key="2">
    <source>
        <dbReference type="EMBL" id="QKF94507.1"/>
    </source>
</evidence>
<organism evidence="2 3">
    <name type="scientific">Fadolivirus FV1/VV64</name>
    <dbReference type="NCBI Taxonomy" id="3070911"/>
    <lineage>
        <taxon>Viruses</taxon>
        <taxon>Varidnaviria</taxon>
        <taxon>Bamfordvirae</taxon>
        <taxon>Nucleocytoviricota</taxon>
        <taxon>Megaviricetes</taxon>
        <taxon>Imitervirales</taxon>
        <taxon>Mimiviridae</taxon>
        <taxon>Klosneuvirinae</taxon>
        <taxon>Fadolivirus</taxon>
        <taxon>Fadolivirus algeromassiliense</taxon>
    </lineage>
</organism>
<proteinExistence type="predicted"/>
<dbReference type="InterPro" id="IPR025487">
    <property type="entry name" value="DUF4379"/>
</dbReference>
<feature type="domain" description="Treble clef zinc finger" evidence="1">
    <location>
        <begin position="167"/>
        <end position="226"/>
    </location>
</feature>
<dbReference type="Proteomes" id="UP001162001">
    <property type="component" value="Segment"/>
</dbReference>
<feature type="domain" description="Treble clef zinc finger" evidence="1">
    <location>
        <begin position="91"/>
        <end position="148"/>
    </location>
</feature>
<dbReference type="PANTHER" id="PTHR37317">
    <property type="entry name" value="BLR8090 PROTEIN"/>
    <property type="match status" value="1"/>
</dbReference>
<dbReference type="Pfam" id="PF14311">
    <property type="entry name" value="DUF4379"/>
    <property type="match status" value="4"/>
</dbReference>
<dbReference type="EMBL" id="MT418680">
    <property type="protein sequence ID" value="QKF94507.1"/>
    <property type="molecule type" value="Genomic_DNA"/>
</dbReference>
<evidence type="ECO:0000259" key="1">
    <source>
        <dbReference type="Pfam" id="PF14311"/>
    </source>
</evidence>
<feature type="domain" description="Treble clef zinc finger" evidence="1">
    <location>
        <begin position="17"/>
        <end position="75"/>
    </location>
</feature>
<protein>
    <submittedName>
        <fullName evidence="2">Zinc-ribbon domain protein</fullName>
    </submittedName>
</protein>
<evidence type="ECO:0000313" key="3">
    <source>
        <dbReference type="Proteomes" id="UP001162001"/>
    </source>
</evidence>
<sequence>MKTISKNDSLLAKYPKLCEEWDYEKNDIKPEDVYPTSEIKVWWICKNENNCGCHKWQTRICNRTRFKNGCPYCSNSKACKHTSLLTKYPKLCEEWDYKNNEVKPNEILPGSSYNAWWVCNINKCGCHKWQALVSSRTGKYKSGCPYCAVKNGKACNHTSLLALHPELCQDWDYERNEINPNEILPGSSLFVWWKCSKASCDCHRWKTRVDQRTNDRKIGCPYCSNKKVCIHNSLLWNYPQLCVEWYYTKNEKLPCEYTPGSGTKVWWKCQNNSNHIWKSNIYGRTCRDPHGCPICKFSRGEQKIINTLDYKKINYISQKTFENCIHIKQLPFDFYLTDYNLIIEFDGVQHFQPMKFCGGERDFVDRHKKDNIKNKFCKDNKINLIRISYKQINKIENIIDELLNKMTSVSYIVYFSDDILYTNMKQELEKVEHDII</sequence>
<feature type="domain" description="Treble clef zinc finger" evidence="1">
    <location>
        <begin position="242"/>
        <end position="296"/>
    </location>
</feature>
<dbReference type="PANTHER" id="PTHR37317:SF1">
    <property type="entry name" value="ZINC-RIBBON DOMAIN-CONTAINING PROTEIN-RELATED"/>
    <property type="match status" value="1"/>
</dbReference>
<gene>
    <name evidence="2" type="ORF">Fadolivirus_1_1049</name>
</gene>